<keyword evidence="1" id="KW-0812">Transmembrane</keyword>
<proteinExistence type="predicted"/>
<sequence length="242" mass="26608">MPTTLASLVIFLVLLMPGFAYRLLRERSASHRSFSPFRETISLAFTSVLADAAALAVFAALRALFPKATPDVGRLVRDPGGYFGAHYATLFAWGAGLLALATLLAALAAAEWPRRLYLSRFRPDWKSTTSQSITYLSNWWALFTRNPGTRKYVGCVLDDGSYVAGWLKWFSNSADDGPDRELSLTGPIYYRKPNAAEAVELRDVHAVAVSARKIVLLTVSYLRGDDASPAAELRDRSDARDG</sequence>
<keyword evidence="1" id="KW-0472">Membrane</keyword>
<dbReference type="EMBL" id="BMRG01000017">
    <property type="protein sequence ID" value="GGP77280.1"/>
    <property type="molecule type" value="Genomic_DNA"/>
</dbReference>
<name>A0A918ASH6_9PSEU</name>
<evidence type="ECO:0000313" key="2">
    <source>
        <dbReference type="EMBL" id="GGP77280.1"/>
    </source>
</evidence>
<accession>A0A918ASH6</accession>
<gene>
    <name evidence="2" type="ORF">GCM10010185_58670</name>
</gene>
<dbReference type="Proteomes" id="UP000639606">
    <property type="component" value="Unassembled WGS sequence"/>
</dbReference>
<reference evidence="2" key="2">
    <citation type="submission" date="2020-09" db="EMBL/GenBank/DDBJ databases">
        <authorList>
            <person name="Sun Q."/>
            <person name="Ohkuma M."/>
        </authorList>
    </citation>
    <scope>NUCLEOTIDE SEQUENCE</scope>
    <source>
        <strain evidence="2">JCM 3313</strain>
    </source>
</reference>
<feature type="transmembrane region" description="Helical" evidence="1">
    <location>
        <begin position="85"/>
        <end position="110"/>
    </location>
</feature>
<dbReference type="Pfam" id="PF19865">
    <property type="entry name" value="DUF6338"/>
    <property type="match status" value="1"/>
</dbReference>
<dbReference type="AlphaFoldDB" id="A0A918ASH6"/>
<feature type="transmembrane region" description="Helical" evidence="1">
    <location>
        <begin position="6"/>
        <end position="24"/>
    </location>
</feature>
<organism evidence="2 3">
    <name type="scientific">Saccharothrix coeruleofusca</name>
    <dbReference type="NCBI Taxonomy" id="33919"/>
    <lineage>
        <taxon>Bacteria</taxon>
        <taxon>Bacillati</taxon>
        <taxon>Actinomycetota</taxon>
        <taxon>Actinomycetes</taxon>
        <taxon>Pseudonocardiales</taxon>
        <taxon>Pseudonocardiaceae</taxon>
        <taxon>Saccharothrix</taxon>
    </lineage>
</organism>
<keyword evidence="3" id="KW-1185">Reference proteome</keyword>
<evidence type="ECO:0000313" key="3">
    <source>
        <dbReference type="Proteomes" id="UP000639606"/>
    </source>
</evidence>
<comment type="caution">
    <text evidence="2">The sequence shown here is derived from an EMBL/GenBank/DDBJ whole genome shotgun (WGS) entry which is preliminary data.</text>
</comment>
<keyword evidence="1" id="KW-1133">Transmembrane helix</keyword>
<evidence type="ECO:0000256" key="1">
    <source>
        <dbReference type="SAM" id="Phobius"/>
    </source>
</evidence>
<protein>
    <submittedName>
        <fullName evidence="2">Uncharacterized protein</fullName>
    </submittedName>
</protein>
<reference evidence="2" key="1">
    <citation type="journal article" date="2014" name="Int. J. Syst. Evol. Microbiol.">
        <title>Complete genome sequence of Corynebacterium casei LMG S-19264T (=DSM 44701T), isolated from a smear-ripened cheese.</title>
        <authorList>
            <consortium name="US DOE Joint Genome Institute (JGI-PGF)"/>
            <person name="Walter F."/>
            <person name="Albersmeier A."/>
            <person name="Kalinowski J."/>
            <person name="Ruckert C."/>
        </authorList>
    </citation>
    <scope>NUCLEOTIDE SEQUENCE</scope>
    <source>
        <strain evidence="2">JCM 3313</strain>
    </source>
</reference>
<dbReference type="RefSeq" id="WP_189226567.1">
    <property type="nucleotide sequence ID" value="NZ_BMRG01000017.1"/>
</dbReference>
<feature type="transmembrane region" description="Helical" evidence="1">
    <location>
        <begin position="44"/>
        <end position="65"/>
    </location>
</feature>
<dbReference type="InterPro" id="IPR045919">
    <property type="entry name" value="DUF6338"/>
</dbReference>